<feature type="domain" description="Homeobox" evidence="9">
    <location>
        <begin position="81"/>
        <end position="141"/>
    </location>
</feature>
<organism evidence="10 11">
    <name type="scientific">Dimorphilus gyrociliatus</name>
    <dbReference type="NCBI Taxonomy" id="2664684"/>
    <lineage>
        <taxon>Eukaryota</taxon>
        <taxon>Metazoa</taxon>
        <taxon>Spiralia</taxon>
        <taxon>Lophotrochozoa</taxon>
        <taxon>Annelida</taxon>
        <taxon>Polychaeta</taxon>
        <taxon>Polychaeta incertae sedis</taxon>
        <taxon>Dinophilidae</taxon>
        <taxon>Dimorphilus</taxon>
    </lineage>
</organism>
<feature type="region of interest" description="Disordered" evidence="8">
    <location>
        <begin position="136"/>
        <end position="155"/>
    </location>
</feature>
<comment type="similarity">
    <text evidence="2">Belongs to the paired homeobox family. Bicoid subfamily.</text>
</comment>
<evidence type="ECO:0000256" key="3">
    <source>
        <dbReference type="ARBA" id="ARBA00023125"/>
    </source>
</evidence>
<feature type="compositionally biased region" description="Basic and acidic residues" evidence="8">
    <location>
        <begin position="142"/>
        <end position="154"/>
    </location>
</feature>
<dbReference type="PANTHER" id="PTHR24329:SF516">
    <property type="entry name" value="HOMEOBOX PROTEIN GOOSECOID"/>
    <property type="match status" value="1"/>
</dbReference>
<evidence type="ECO:0000256" key="7">
    <source>
        <dbReference type="RuleBase" id="RU000682"/>
    </source>
</evidence>
<comment type="caution">
    <text evidence="10">The sequence shown here is derived from an EMBL/GenBank/DDBJ whole genome shotgun (WGS) entry which is preliminary data.</text>
</comment>
<dbReference type="FunFam" id="1.10.10.60:FF:000223">
    <property type="entry name" value="Goosecoid homeobox 2"/>
    <property type="match status" value="1"/>
</dbReference>
<protein>
    <submittedName>
        <fullName evidence="10">DgyrCDS2899</fullName>
    </submittedName>
</protein>
<keyword evidence="3 6" id="KW-0238">DNA-binding</keyword>
<dbReference type="Pfam" id="PF00046">
    <property type="entry name" value="Homeodomain"/>
    <property type="match status" value="1"/>
</dbReference>
<dbReference type="SMART" id="SM00389">
    <property type="entry name" value="HOX"/>
    <property type="match status" value="1"/>
</dbReference>
<evidence type="ECO:0000256" key="2">
    <source>
        <dbReference type="ARBA" id="ARBA00006503"/>
    </source>
</evidence>
<name>A0A7I8VBL8_9ANNE</name>
<feature type="DNA-binding region" description="Homeobox" evidence="6">
    <location>
        <begin position="83"/>
        <end position="142"/>
    </location>
</feature>
<dbReference type="GO" id="GO:0000977">
    <property type="term" value="F:RNA polymerase II transcription regulatory region sequence-specific DNA binding"/>
    <property type="evidence" value="ECO:0007669"/>
    <property type="project" value="TreeGrafter"/>
</dbReference>
<evidence type="ECO:0000256" key="4">
    <source>
        <dbReference type="ARBA" id="ARBA00023155"/>
    </source>
</evidence>
<dbReference type="SUPFAM" id="SSF46689">
    <property type="entry name" value="Homeodomain-like"/>
    <property type="match status" value="1"/>
</dbReference>
<evidence type="ECO:0000256" key="6">
    <source>
        <dbReference type="PROSITE-ProRule" id="PRU00108"/>
    </source>
</evidence>
<sequence length="175" mass="21004">MYSFLQQNRVKMHHLPLYLSADHLKNSFTIERILAPRPFFPAPRPTPSNFFPYFPTESPAPFLFPFPAGMITPDMLKSGHKRKRRHRTIFTEEQLEELEKTFQKTHYPDVLLREELALKVELKEERVEVWFKNRRAKWRKQKREEQEKKRRESDLCVDVTDVEDDTEEDINGNST</sequence>
<evidence type="ECO:0000256" key="8">
    <source>
        <dbReference type="SAM" id="MobiDB-lite"/>
    </source>
</evidence>
<evidence type="ECO:0000313" key="11">
    <source>
        <dbReference type="Proteomes" id="UP000549394"/>
    </source>
</evidence>
<dbReference type="InterPro" id="IPR050649">
    <property type="entry name" value="Paired_Homeobox_TFs"/>
</dbReference>
<dbReference type="EMBL" id="CAJFCJ010000004">
    <property type="protein sequence ID" value="CAD5113734.1"/>
    <property type="molecule type" value="Genomic_DNA"/>
</dbReference>
<dbReference type="PANTHER" id="PTHR24329">
    <property type="entry name" value="HOMEOBOX PROTEIN ARISTALESS"/>
    <property type="match status" value="1"/>
</dbReference>
<evidence type="ECO:0000259" key="9">
    <source>
        <dbReference type="PROSITE" id="PS50071"/>
    </source>
</evidence>
<dbReference type="Proteomes" id="UP000549394">
    <property type="component" value="Unassembled WGS sequence"/>
</dbReference>
<evidence type="ECO:0000256" key="5">
    <source>
        <dbReference type="ARBA" id="ARBA00023242"/>
    </source>
</evidence>
<evidence type="ECO:0000256" key="1">
    <source>
        <dbReference type="ARBA" id="ARBA00004123"/>
    </source>
</evidence>
<comment type="subcellular location">
    <subcellularLocation>
        <location evidence="1 6 7">Nucleus</location>
    </subcellularLocation>
</comment>
<dbReference type="InterPro" id="IPR017970">
    <property type="entry name" value="Homeobox_CS"/>
</dbReference>
<dbReference type="PROSITE" id="PS50071">
    <property type="entry name" value="HOMEOBOX_2"/>
    <property type="match status" value="1"/>
</dbReference>
<dbReference type="GO" id="GO:0000981">
    <property type="term" value="F:DNA-binding transcription factor activity, RNA polymerase II-specific"/>
    <property type="evidence" value="ECO:0007669"/>
    <property type="project" value="InterPro"/>
</dbReference>
<dbReference type="InterPro" id="IPR009057">
    <property type="entry name" value="Homeodomain-like_sf"/>
</dbReference>
<keyword evidence="11" id="KW-1185">Reference proteome</keyword>
<dbReference type="Gene3D" id="1.10.10.60">
    <property type="entry name" value="Homeodomain-like"/>
    <property type="match status" value="1"/>
</dbReference>
<dbReference type="GO" id="GO:0005634">
    <property type="term" value="C:nucleus"/>
    <property type="evidence" value="ECO:0007669"/>
    <property type="project" value="UniProtKB-SubCell"/>
</dbReference>
<dbReference type="CDD" id="cd00086">
    <property type="entry name" value="homeodomain"/>
    <property type="match status" value="1"/>
</dbReference>
<keyword evidence="4 6" id="KW-0371">Homeobox</keyword>
<proteinExistence type="inferred from homology"/>
<dbReference type="PROSITE" id="PS00027">
    <property type="entry name" value="HOMEOBOX_1"/>
    <property type="match status" value="1"/>
</dbReference>
<accession>A0A7I8VBL8</accession>
<evidence type="ECO:0000313" key="10">
    <source>
        <dbReference type="EMBL" id="CAD5113734.1"/>
    </source>
</evidence>
<gene>
    <name evidence="10" type="ORF">DGYR_LOCUS2677</name>
</gene>
<dbReference type="OrthoDB" id="6159439at2759"/>
<dbReference type="AlphaFoldDB" id="A0A7I8VBL8"/>
<dbReference type="InterPro" id="IPR001356">
    <property type="entry name" value="HD"/>
</dbReference>
<reference evidence="10 11" key="1">
    <citation type="submission" date="2020-08" db="EMBL/GenBank/DDBJ databases">
        <authorList>
            <person name="Hejnol A."/>
        </authorList>
    </citation>
    <scope>NUCLEOTIDE SEQUENCE [LARGE SCALE GENOMIC DNA]</scope>
</reference>
<keyword evidence="5 6" id="KW-0539">Nucleus</keyword>